<sequence>MLLLTSTTDLLRLTTSSAATLDVHTSWVDNASGVISPGRTNTKISSATTTTVVGSPVAATQRAVESLAIRNTHASLSADVTVVHTDGTTAVNIYKITIGAGEGLTYDKSAFTWTSTTTSTVSAQIAAAIPTFYSPASIGQWYMNPLTTAIRTLAPTLNRLYLYPIFSGPTGCSIDRFDVTTTIAGTATAVARFGLWKIDNQAAPFTWVPGSQYATLTFDAGVVATDSVAGTKTVTPSPTQAIAANTWFAVGVVHQVAASATCNVTGASGSARFSPLGNGSAIGGGSTSPGLSLYQDSVTGAFGAFTPNGVINVDGGAGFRRSA</sequence>
<evidence type="ECO:0000313" key="3">
    <source>
        <dbReference type="EMBL" id="CAB4188459.1"/>
    </source>
</evidence>
<proteinExistence type="predicted"/>
<evidence type="ECO:0000313" key="4">
    <source>
        <dbReference type="EMBL" id="CAB4191233.1"/>
    </source>
</evidence>
<dbReference type="EMBL" id="LR796904">
    <property type="protein sequence ID" value="CAB4173536.1"/>
    <property type="molecule type" value="Genomic_DNA"/>
</dbReference>
<accession>A0A6J5PTW4</accession>
<gene>
    <name evidence="2" type="ORF">UFOVP1120_43</name>
    <name evidence="3" type="ORF">UFOVP1183_37</name>
    <name evidence="4" type="ORF">UFOVP1227_20</name>
    <name evidence="5" type="ORF">UFOVP1571_43</name>
    <name evidence="1" type="ORF">UFOVP955_45</name>
</gene>
<dbReference type="EMBL" id="LR798413">
    <property type="protein sequence ID" value="CAB5230118.1"/>
    <property type="molecule type" value="Genomic_DNA"/>
</dbReference>
<dbReference type="EMBL" id="LR797172">
    <property type="protein sequence ID" value="CAB4191233.1"/>
    <property type="molecule type" value="Genomic_DNA"/>
</dbReference>
<dbReference type="EMBL" id="LR797125">
    <property type="protein sequence ID" value="CAB4188459.1"/>
    <property type="molecule type" value="Genomic_DNA"/>
</dbReference>
<dbReference type="EMBL" id="LR797074">
    <property type="protein sequence ID" value="CAB4185365.1"/>
    <property type="molecule type" value="Genomic_DNA"/>
</dbReference>
<evidence type="ECO:0000313" key="5">
    <source>
        <dbReference type="EMBL" id="CAB5230118.1"/>
    </source>
</evidence>
<name>A0A6J5PTW4_9CAUD</name>
<organism evidence="1">
    <name type="scientific">uncultured Caudovirales phage</name>
    <dbReference type="NCBI Taxonomy" id="2100421"/>
    <lineage>
        <taxon>Viruses</taxon>
        <taxon>Duplodnaviria</taxon>
        <taxon>Heunggongvirae</taxon>
        <taxon>Uroviricota</taxon>
        <taxon>Caudoviricetes</taxon>
        <taxon>Peduoviridae</taxon>
        <taxon>Maltschvirus</taxon>
        <taxon>Maltschvirus maltsch</taxon>
    </lineage>
</organism>
<reference evidence="1" key="1">
    <citation type="submission" date="2020-05" db="EMBL/GenBank/DDBJ databases">
        <authorList>
            <person name="Chiriac C."/>
            <person name="Salcher M."/>
            <person name="Ghai R."/>
            <person name="Kavagutti S V."/>
        </authorList>
    </citation>
    <scope>NUCLEOTIDE SEQUENCE</scope>
</reference>
<protein>
    <submittedName>
        <fullName evidence="1">Uncharacterized protein</fullName>
    </submittedName>
</protein>
<evidence type="ECO:0000313" key="1">
    <source>
        <dbReference type="EMBL" id="CAB4173536.1"/>
    </source>
</evidence>
<evidence type="ECO:0000313" key="2">
    <source>
        <dbReference type="EMBL" id="CAB4185365.1"/>
    </source>
</evidence>